<proteinExistence type="predicted"/>
<keyword evidence="1 5" id="KW-0479">Metal-binding</keyword>
<gene>
    <name evidence="8" type="primary">LOC116956157</name>
</gene>
<sequence>MSDRCQHCQTPLAGRSYVMRENRAYCAECFEKLFSHACVACAQSIGPGQRELIVSGKHYHDKCLKCGRCGVPVANKPYDSSGDVPLCSACAGASPAAATGALANQCVGCRKVIHPGTAKIVYEGKTFHDHCFKCSRCHESIGKKGFIPVGEAVYCAPCHKKI</sequence>
<dbReference type="GO" id="GO:0046872">
    <property type="term" value="F:metal ion binding"/>
    <property type="evidence" value="ECO:0007669"/>
    <property type="project" value="UniProtKB-KW"/>
</dbReference>
<evidence type="ECO:0000313" key="8">
    <source>
        <dbReference type="RefSeq" id="XP_032833528.1"/>
    </source>
</evidence>
<dbReference type="InterPro" id="IPR001781">
    <property type="entry name" value="Znf_LIM"/>
</dbReference>
<feature type="domain" description="LIM zinc-binding" evidence="6">
    <location>
        <begin position="36"/>
        <end position="97"/>
    </location>
</feature>
<keyword evidence="4 5" id="KW-0440">LIM domain</keyword>
<dbReference type="PANTHER" id="PTHR24205">
    <property type="entry name" value="FOUR AND A HALF LIM DOMAINS PROTEIN"/>
    <property type="match status" value="1"/>
</dbReference>
<dbReference type="PANTHER" id="PTHR24205:SF16">
    <property type="entry name" value="GH01042P-RELATED"/>
    <property type="match status" value="1"/>
</dbReference>
<dbReference type="SMART" id="SM00132">
    <property type="entry name" value="LIM"/>
    <property type="match status" value="2"/>
</dbReference>
<dbReference type="SUPFAM" id="SSF57716">
    <property type="entry name" value="Glucocorticoid receptor-like (DNA-binding domain)"/>
    <property type="match status" value="3"/>
</dbReference>
<dbReference type="Gene3D" id="2.10.110.10">
    <property type="entry name" value="Cysteine Rich Protein"/>
    <property type="match status" value="3"/>
</dbReference>
<dbReference type="KEGG" id="pmrn:116956157"/>
<dbReference type="PROSITE" id="PS00478">
    <property type="entry name" value="LIM_DOMAIN_1"/>
    <property type="match status" value="2"/>
</dbReference>
<evidence type="ECO:0000259" key="6">
    <source>
        <dbReference type="PROSITE" id="PS50023"/>
    </source>
</evidence>
<reference evidence="8" key="1">
    <citation type="submission" date="2025-08" db="UniProtKB">
        <authorList>
            <consortium name="RefSeq"/>
        </authorList>
    </citation>
    <scope>IDENTIFICATION</scope>
    <source>
        <tissue evidence="8">Sperm</tissue>
    </source>
</reference>
<dbReference type="GeneID" id="116956157"/>
<dbReference type="Proteomes" id="UP001318040">
    <property type="component" value="Chromosome 63"/>
</dbReference>
<protein>
    <submittedName>
        <fullName evidence="8">Four and a half LIM domains protein 3-like</fullName>
    </submittedName>
</protein>
<dbReference type="Pfam" id="PF00412">
    <property type="entry name" value="LIM"/>
    <property type="match status" value="2"/>
</dbReference>
<name>A0AAJ7XHJ4_PETMA</name>
<keyword evidence="3 5" id="KW-0862">Zinc</keyword>
<dbReference type="AlphaFoldDB" id="A0AAJ7XHJ4"/>
<accession>A0AAJ7XHJ4</accession>
<dbReference type="RefSeq" id="XP_032833528.1">
    <property type="nucleotide sequence ID" value="XM_032977637.1"/>
</dbReference>
<dbReference type="GO" id="GO:0005634">
    <property type="term" value="C:nucleus"/>
    <property type="evidence" value="ECO:0007669"/>
    <property type="project" value="TreeGrafter"/>
</dbReference>
<organism evidence="7 8">
    <name type="scientific">Petromyzon marinus</name>
    <name type="common">Sea lamprey</name>
    <dbReference type="NCBI Taxonomy" id="7757"/>
    <lineage>
        <taxon>Eukaryota</taxon>
        <taxon>Metazoa</taxon>
        <taxon>Chordata</taxon>
        <taxon>Craniata</taxon>
        <taxon>Vertebrata</taxon>
        <taxon>Cyclostomata</taxon>
        <taxon>Hyperoartia</taxon>
        <taxon>Petromyzontiformes</taxon>
        <taxon>Petromyzontidae</taxon>
        <taxon>Petromyzon</taxon>
    </lineage>
</organism>
<evidence type="ECO:0000313" key="7">
    <source>
        <dbReference type="Proteomes" id="UP001318040"/>
    </source>
</evidence>
<keyword evidence="2" id="KW-0677">Repeat</keyword>
<evidence type="ECO:0000256" key="2">
    <source>
        <dbReference type="ARBA" id="ARBA00022737"/>
    </source>
</evidence>
<dbReference type="GO" id="GO:0003712">
    <property type="term" value="F:transcription coregulator activity"/>
    <property type="evidence" value="ECO:0007669"/>
    <property type="project" value="TreeGrafter"/>
</dbReference>
<evidence type="ECO:0000256" key="4">
    <source>
        <dbReference type="ARBA" id="ARBA00023038"/>
    </source>
</evidence>
<feature type="domain" description="LIM zinc-binding" evidence="6">
    <location>
        <begin position="104"/>
        <end position="162"/>
    </location>
</feature>
<keyword evidence="7" id="KW-1185">Reference proteome</keyword>
<dbReference type="PROSITE" id="PS50023">
    <property type="entry name" value="LIM_DOMAIN_2"/>
    <property type="match status" value="2"/>
</dbReference>
<evidence type="ECO:0000256" key="1">
    <source>
        <dbReference type="ARBA" id="ARBA00022723"/>
    </source>
</evidence>
<dbReference type="GO" id="GO:0030018">
    <property type="term" value="C:Z disc"/>
    <property type="evidence" value="ECO:0007669"/>
    <property type="project" value="TreeGrafter"/>
</dbReference>
<evidence type="ECO:0000256" key="3">
    <source>
        <dbReference type="ARBA" id="ARBA00022833"/>
    </source>
</evidence>
<evidence type="ECO:0000256" key="5">
    <source>
        <dbReference type="PROSITE-ProRule" id="PRU00125"/>
    </source>
</evidence>